<evidence type="ECO:0000313" key="2">
    <source>
        <dbReference type="EMBL" id="KAJ7023035.1"/>
    </source>
</evidence>
<name>A0AAD6SB38_9AGAR</name>
<dbReference type="AlphaFoldDB" id="A0AAD6SB38"/>
<sequence>MPAAHCPLLSFLRFPLADPFAGIGTANANTSLDQRTLIVLLRVLTIAIHVGSARCVNSAPPPPPAIPGATNSSLIPTCAFLFHLPHAPAPHTSIRPDPDPDPDPPSLSHSHSRSPSLSISPHSTFPPLAAMYTHPQLARGPSMYAWAPALASIQARAVAGVQRGALCVHIRAAAGSERGNPAFPFSDSRTPPPPVRAVCIECRVPAGRCVAHKSCVRRASGTRMRDLVPDPVLASRPP</sequence>
<dbReference type="Proteomes" id="UP001218188">
    <property type="component" value="Unassembled WGS sequence"/>
</dbReference>
<gene>
    <name evidence="2" type="ORF">C8F04DRAFT_1271858</name>
</gene>
<organism evidence="2 3">
    <name type="scientific">Mycena alexandri</name>
    <dbReference type="NCBI Taxonomy" id="1745969"/>
    <lineage>
        <taxon>Eukaryota</taxon>
        <taxon>Fungi</taxon>
        <taxon>Dikarya</taxon>
        <taxon>Basidiomycota</taxon>
        <taxon>Agaricomycotina</taxon>
        <taxon>Agaricomycetes</taxon>
        <taxon>Agaricomycetidae</taxon>
        <taxon>Agaricales</taxon>
        <taxon>Marasmiineae</taxon>
        <taxon>Mycenaceae</taxon>
        <taxon>Mycena</taxon>
    </lineage>
</organism>
<feature type="region of interest" description="Disordered" evidence="1">
    <location>
        <begin position="90"/>
        <end position="122"/>
    </location>
</feature>
<dbReference type="EMBL" id="JARJCM010000196">
    <property type="protein sequence ID" value="KAJ7023035.1"/>
    <property type="molecule type" value="Genomic_DNA"/>
</dbReference>
<evidence type="ECO:0000313" key="3">
    <source>
        <dbReference type="Proteomes" id="UP001218188"/>
    </source>
</evidence>
<comment type="caution">
    <text evidence="2">The sequence shown here is derived from an EMBL/GenBank/DDBJ whole genome shotgun (WGS) entry which is preliminary data.</text>
</comment>
<evidence type="ECO:0000256" key="1">
    <source>
        <dbReference type="SAM" id="MobiDB-lite"/>
    </source>
</evidence>
<reference evidence="2" key="1">
    <citation type="submission" date="2023-03" db="EMBL/GenBank/DDBJ databases">
        <title>Massive genome expansion in bonnet fungi (Mycena s.s.) driven by repeated elements and novel gene families across ecological guilds.</title>
        <authorList>
            <consortium name="Lawrence Berkeley National Laboratory"/>
            <person name="Harder C.B."/>
            <person name="Miyauchi S."/>
            <person name="Viragh M."/>
            <person name="Kuo A."/>
            <person name="Thoen E."/>
            <person name="Andreopoulos B."/>
            <person name="Lu D."/>
            <person name="Skrede I."/>
            <person name="Drula E."/>
            <person name="Henrissat B."/>
            <person name="Morin E."/>
            <person name="Kohler A."/>
            <person name="Barry K."/>
            <person name="LaButti K."/>
            <person name="Morin E."/>
            <person name="Salamov A."/>
            <person name="Lipzen A."/>
            <person name="Mereny Z."/>
            <person name="Hegedus B."/>
            <person name="Baldrian P."/>
            <person name="Stursova M."/>
            <person name="Weitz H."/>
            <person name="Taylor A."/>
            <person name="Grigoriev I.V."/>
            <person name="Nagy L.G."/>
            <person name="Martin F."/>
            <person name="Kauserud H."/>
        </authorList>
    </citation>
    <scope>NUCLEOTIDE SEQUENCE</scope>
    <source>
        <strain evidence="2">CBHHK200</strain>
    </source>
</reference>
<keyword evidence="3" id="KW-1185">Reference proteome</keyword>
<protein>
    <submittedName>
        <fullName evidence="2">Uncharacterized protein</fullName>
    </submittedName>
</protein>
<proteinExistence type="predicted"/>
<feature type="compositionally biased region" description="Low complexity" evidence="1">
    <location>
        <begin position="106"/>
        <end position="122"/>
    </location>
</feature>
<accession>A0AAD6SB38</accession>